<dbReference type="Proteomes" id="UP000244989">
    <property type="component" value="Unassembled WGS sequence"/>
</dbReference>
<proteinExistence type="inferred from homology"/>
<dbReference type="OrthoDB" id="9804277at2"/>
<keyword evidence="2 8" id="KW-1003">Cell membrane</keyword>
<feature type="transmembrane region" description="Helical" evidence="8">
    <location>
        <begin position="99"/>
        <end position="117"/>
    </location>
</feature>
<evidence type="ECO:0000256" key="5">
    <source>
        <dbReference type="ARBA" id="ARBA00022989"/>
    </source>
</evidence>
<evidence type="ECO:0000256" key="1">
    <source>
        <dbReference type="ARBA" id="ARBA00004651"/>
    </source>
</evidence>
<dbReference type="PROSITE" id="PS50263">
    <property type="entry name" value="CN_HYDROLASE"/>
    <property type="match status" value="1"/>
</dbReference>
<keyword evidence="4 8" id="KW-0812">Transmembrane</keyword>
<dbReference type="NCBIfam" id="TIGR00546">
    <property type="entry name" value="lnt"/>
    <property type="match status" value="1"/>
</dbReference>
<keyword evidence="3 8" id="KW-0808">Transferase</keyword>
<dbReference type="GO" id="GO:0042158">
    <property type="term" value="P:lipoprotein biosynthetic process"/>
    <property type="evidence" value="ECO:0007669"/>
    <property type="project" value="UniProtKB-UniRule"/>
</dbReference>
<dbReference type="RefSeq" id="WP_108431528.1">
    <property type="nucleotide sequence ID" value="NZ_CP026947.1"/>
</dbReference>
<dbReference type="InterPro" id="IPR036526">
    <property type="entry name" value="C-N_Hydrolase_sf"/>
</dbReference>
<dbReference type="GO" id="GO:0016410">
    <property type="term" value="F:N-acyltransferase activity"/>
    <property type="evidence" value="ECO:0007669"/>
    <property type="project" value="UniProtKB-UniRule"/>
</dbReference>
<dbReference type="PANTHER" id="PTHR38686:SF1">
    <property type="entry name" value="APOLIPOPROTEIN N-ACYLTRANSFERASE"/>
    <property type="match status" value="1"/>
</dbReference>
<keyword evidence="10" id="KW-0449">Lipoprotein</keyword>
<keyword evidence="7 8" id="KW-0012">Acyltransferase</keyword>
<keyword evidence="5 8" id="KW-1133">Transmembrane helix</keyword>
<dbReference type="PANTHER" id="PTHR38686">
    <property type="entry name" value="APOLIPOPROTEIN N-ACYLTRANSFERASE"/>
    <property type="match status" value="1"/>
</dbReference>
<feature type="transmembrane region" description="Helical" evidence="8">
    <location>
        <begin position="76"/>
        <end position="92"/>
    </location>
</feature>
<comment type="pathway">
    <text evidence="8">Protein modification; lipoprotein biosynthesis (N-acyl transfer).</text>
</comment>
<feature type="transmembrane region" description="Helical" evidence="8">
    <location>
        <begin position="51"/>
        <end position="70"/>
    </location>
</feature>
<evidence type="ECO:0000256" key="3">
    <source>
        <dbReference type="ARBA" id="ARBA00022679"/>
    </source>
</evidence>
<feature type="transmembrane region" description="Helical" evidence="8">
    <location>
        <begin position="24"/>
        <end position="44"/>
    </location>
</feature>
<comment type="subcellular location">
    <subcellularLocation>
        <location evidence="1 8">Cell membrane</location>
        <topology evidence="1 8">Multi-pass membrane protein</topology>
    </subcellularLocation>
</comment>
<evidence type="ECO:0000259" key="9">
    <source>
        <dbReference type="PROSITE" id="PS50263"/>
    </source>
</evidence>
<comment type="function">
    <text evidence="8">Catalyzes the phospholipid dependent N-acylation of the N-terminal cysteine of apolipoprotein, the last step in lipoprotein maturation.</text>
</comment>
<evidence type="ECO:0000256" key="7">
    <source>
        <dbReference type="ARBA" id="ARBA00023315"/>
    </source>
</evidence>
<evidence type="ECO:0000256" key="2">
    <source>
        <dbReference type="ARBA" id="ARBA00022475"/>
    </source>
</evidence>
<feature type="transmembrane region" description="Helical" evidence="8">
    <location>
        <begin position="149"/>
        <end position="171"/>
    </location>
</feature>
<dbReference type="UniPathway" id="UPA00666"/>
<evidence type="ECO:0000256" key="4">
    <source>
        <dbReference type="ARBA" id="ARBA00022692"/>
    </source>
</evidence>
<keyword evidence="11" id="KW-1185">Reference proteome</keyword>
<dbReference type="InterPro" id="IPR004563">
    <property type="entry name" value="Apolipo_AcylTrfase"/>
</dbReference>
<dbReference type="InterPro" id="IPR003010">
    <property type="entry name" value="C-N_Hydrolase"/>
</dbReference>
<protein>
    <recommendedName>
        <fullName evidence="8">Apolipoprotein N-acyltransferase</fullName>
        <shortName evidence="8">ALP N-acyltransferase</shortName>
        <ecNumber evidence="8">2.3.1.269</ecNumber>
    </recommendedName>
</protein>
<comment type="catalytic activity">
    <reaction evidence="8">
        <text>N-terminal S-1,2-diacyl-sn-glyceryl-L-cysteinyl-[lipoprotein] + a glycerophospholipid = N-acyl-S-1,2-diacyl-sn-glyceryl-L-cysteinyl-[lipoprotein] + a 2-acyl-sn-glycero-3-phospholipid + H(+)</text>
        <dbReference type="Rhea" id="RHEA:48228"/>
        <dbReference type="Rhea" id="RHEA-COMP:14681"/>
        <dbReference type="Rhea" id="RHEA-COMP:14684"/>
        <dbReference type="ChEBI" id="CHEBI:15378"/>
        <dbReference type="ChEBI" id="CHEBI:136912"/>
        <dbReference type="ChEBI" id="CHEBI:140656"/>
        <dbReference type="ChEBI" id="CHEBI:140657"/>
        <dbReference type="ChEBI" id="CHEBI:140660"/>
        <dbReference type="EC" id="2.3.1.269"/>
    </reaction>
</comment>
<feature type="domain" description="CN hydrolase" evidence="9">
    <location>
        <begin position="202"/>
        <end position="445"/>
    </location>
</feature>
<feature type="transmembrane region" description="Helical" evidence="8">
    <location>
        <begin position="178"/>
        <end position="194"/>
    </location>
</feature>
<dbReference type="EC" id="2.3.1.269" evidence="8"/>
<dbReference type="Pfam" id="PF20154">
    <property type="entry name" value="LNT_N"/>
    <property type="match status" value="1"/>
</dbReference>
<accession>A0A2U1T8N0</accession>
<dbReference type="InterPro" id="IPR045378">
    <property type="entry name" value="LNT_N"/>
</dbReference>
<sequence>MILALQLALGAISGWLAYTSYAPIGWWPAGILGITGLFVALSIGRPTLWRGAAIGFIHGLVMYLFALPWIGELVGAVPYIALAISCAIYALITGAGGAAMARWPLGFLAFPFLYVAVEHLRSSFPFGGFAWVRLAWGQIDGPLATLASWGGPVLVSFAAALAGTGLAAVILSPRVAGALTLLLVVAAGLISGVGQTRSLGDVNVAAIQGNVPRLGLDFNAQQRAVLNNHVRVTESLEGDPDLVFWPENSSDVNPFLDPQAAEAITRAVQSVDAPVLVGTITEDEHGYYNTMQVFDPDTGAGDFHRKVYLQPFGEYMPMRDFFALFSDYVELAGNFSPGDGNFTVAMDGTTIGVATCFEVIVDDAYRTAIEHGAQILTTPTNNATFGYSDMTYQQLAMSRLRAIETDRAVVVAATSGVSAIVHPDGSVSQHTEIFEPATLSENLPLKDTVTPAVRFGEIIEWVLTIIGVVLTLGAVITTRSRR</sequence>
<comment type="similarity">
    <text evidence="8">Belongs to the CN hydrolase family. Apolipoprotein N-acyltransferase subfamily.</text>
</comment>
<dbReference type="GO" id="GO:0005886">
    <property type="term" value="C:plasma membrane"/>
    <property type="evidence" value="ECO:0007669"/>
    <property type="project" value="UniProtKB-SubCell"/>
</dbReference>
<evidence type="ECO:0000313" key="10">
    <source>
        <dbReference type="EMBL" id="PWC02305.1"/>
    </source>
</evidence>
<evidence type="ECO:0000313" key="11">
    <source>
        <dbReference type="Proteomes" id="UP000244989"/>
    </source>
</evidence>
<comment type="caution">
    <text evidence="10">The sequence shown here is derived from an EMBL/GenBank/DDBJ whole genome shotgun (WGS) entry which is preliminary data.</text>
</comment>
<name>A0A2U1T8N0_9CORY</name>
<dbReference type="KEGG" id="cyz:C3B44_05725"/>
<dbReference type="AlphaFoldDB" id="A0A2U1T8N0"/>
<dbReference type="HAMAP" id="MF_01148">
    <property type="entry name" value="Lnt"/>
    <property type="match status" value="1"/>
</dbReference>
<reference evidence="11" key="1">
    <citation type="submission" date="2018-04" db="EMBL/GenBank/DDBJ databases">
        <authorList>
            <person name="Liu S."/>
            <person name="Wang Z."/>
            <person name="Li J."/>
        </authorList>
    </citation>
    <scope>NUCLEOTIDE SEQUENCE [LARGE SCALE GENOMIC DNA]</scope>
    <source>
        <strain evidence="11">2189</strain>
    </source>
</reference>
<organism evidence="10 11">
    <name type="scientific">Corynebacterium yudongzhengii</name>
    <dbReference type="NCBI Taxonomy" id="2080740"/>
    <lineage>
        <taxon>Bacteria</taxon>
        <taxon>Bacillati</taxon>
        <taxon>Actinomycetota</taxon>
        <taxon>Actinomycetes</taxon>
        <taxon>Mycobacteriales</taxon>
        <taxon>Corynebacteriaceae</taxon>
        <taxon>Corynebacterium</taxon>
    </lineage>
</organism>
<dbReference type="EMBL" id="QEEZ01000004">
    <property type="protein sequence ID" value="PWC02305.1"/>
    <property type="molecule type" value="Genomic_DNA"/>
</dbReference>
<dbReference type="CDD" id="cd07571">
    <property type="entry name" value="ALP_N-acyl_transferase"/>
    <property type="match status" value="1"/>
</dbReference>
<dbReference type="SUPFAM" id="SSF56317">
    <property type="entry name" value="Carbon-nitrogen hydrolase"/>
    <property type="match status" value="1"/>
</dbReference>
<keyword evidence="6 8" id="KW-0472">Membrane</keyword>
<evidence type="ECO:0000256" key="6">
    <source>
        <dbReference type="ARBA" id="ARBA00023136"/>
    </source>
</evidence>
<dbReference type="Gene3D" id="3.60.110.10">
    <property type="entry name" value="Carbon-nitrogen hydrolase"/>
    <property type="match status" value="1"/>
</dbReference>
<feature type="transmembrane region" description="Helical" evidence="8">
    <location>
        <begin position="458"/>
        <end position="477"/>
    </location>
</feature>
<dbReference type="Pfam" id="PF00795">
    <property type="entry name" value="CN_hydrolase"/>
    <property type="match status" value="1"/>
</dbReference>
<evidence type="ECO:0000256" key="8">
    <source>
        <dbReference type="HAMAP-Rule" id="MF_01148"/>
    </source>
</evidence>
<gene>
    <name evidence="8 10" type="primary">lnt</name>
    <name evidence="10" type="ORF">DF222_02945</name>
</gene>